<dbReference type="Proteomes" id="UP000009011">
    <property type="component" value="Chromosome"/>
</dbReference>
<keyword evidence="1" id="KW-1133">Transmembrane helix</keyword>
<organism evidence="3 4">
    <name type="scientific">Melioribacter roseus (strain DSM 23840 / JCM 17771 / VKM B-2668 / P3M-2)</name>
    <dbReference type="NCBI Taxonomy" id="1191523"/>
    <lineage>
        <taxon>Bacteria</taxon>
        <taxon>Pseudomonadati</taxon>
        <taxon>Ignavibacteriota</taxon>
        <taxon>Ignavibacteria</taxon>
        <taxon>Ignavibacteriales</taxon>
        <taxon>Melioribacteraceae</taxon>
        <taxon>Melioribacter</taxon>
    </lineage>
</organism>
<dbReference type="Pfam" id="PF13584">
    <property type="entry name" value="BatD"/>
    <property type="match status" value="2"/>
</dbReference>
<dbReference type="eggNOG" id="COG0457">
    <property type="taxonomic scope" value="Bacteria"/>
</dbReference>
<feature type="signal peptide" evidence="2">
    <location>
        <begin position="1"/>
        <end position="28"/>
    </location>
</feature>
<proteinExistence type="predicted"/>
<keyword evidence="2" id="KW-0732">Signal</keyword>
<evidence type="ECO:0000256" key="1">
    <source>
        <dbReference type="SAM" id="Phobius"/>
    </source>
</evidence>
<evidence type="ECO:0000313" key="4">
    <source>
        <dbReference type="Proteomes" id="UP000009011"/>
    </source>
</evidence>
<dbReference type="PATRIC" id="fig|1191523.3.peg.411"/>
<evidence type="ECO:0000256" key="2">
    <source>
        <dbReference type="SAM" id="SignalP"/>
    </source>
</evidence>
<name>I6YSW2_MELRP</name>
<dbReference type="STRING" id="1191523.MROS_0394"/>
<feature type="chain" id="PRO_5003707034" evidence="2">
    <location>
        <begin position="29"/>
        <end position="608"/>
    </location>
</feature>
<accession>I6YSW2</accession>
<gene>
    <name evidence="3" type="ordered locus">MROS_0394</name>
</gene>
<dbReference type="InterPro" id="IPR025738">
    <property type="entry name" value="BatD"/>
</dbReference>
<keyword evidence="4" id="KW-1185">Reference proteome</keyword>
<dbReference type="RefSeq" id="WP_014855074.1">
    <property type="nucleotide sequence ID" value="NC_018178.1"/>
</dbReference>
<dbReference type="AlphaFoldDB" id="I6YSW2"/>
<dbReference type="KEGG" id="mro:MROS_0394"/>
<sequence length="608" mass="68569">MEKSIRKFVTLILIVCSGALLHAQSFNASVDKTTVSQYERFQVYFTFEGESIHNLTNFRPPSFEGFRILSGPNQSTSMQIINGKVSASLTYSYILQPSDIGKFTIGEASVDYDGKIYKTEPITINVVKGSPQENKSAAGGISQEELSKSVFILAEASKTRAYVGEQITVTYKLYTKVNIASPQISKLPQYQGFWAEEIEPRQTINFTIGTYKGERYRVAEIKKVALFPTRAGVLNVTPFELNVPVIIRRKRTGNDIFDEFFNDSFFGRTETIEYTARSNTLKINVLPLPSENVPASFNGAVGNFTLKTEIDKKEVYTNESITLRYTISGAGNIKLLTVPEPLLPAGVEKYEPKVYDNINRGSVISGQKITEYLIVPRTPGKKVIPSTEFSYFNPSTNKYVTIKSPEYEINVLKGVGEYESAASGFSKEDIKLLSEDIRYIKTSDLSLTKKEEAALVKPWFWIILFASPFVLTILILFNRRKEKIESDVRLLKYRKAEKAAKKRLKAARKALDENDIEKFYSELSSALFGYLEDKLGIDKSEFTIELALDKLTAYNVPGDLLNKIKDISEKCEFVRFAPKSETVISANEFYDAAVKTIVEIDSYLEKRK</sequence>
<reference evidence="3 4" key="1">
    <citation type="journal article" date="2013" name="PLoS ONE">
        <title>Genomic analysis of Melioribacter roseus, facultatively anaerobic organotrophic bacterium representing a novel deep lineage within Bacteriodetes/Chlorobi group.</title>
        <authorList>
            <person name="Kadnikov V.V."/>
            <person name="Mardanov A.V."/>
            <person name="Podosokorskaya O.A."/>
            <person name="Gavrilov S.N."/>
            <person name="Kublanov I.V."/>
            <person name="Beletsky A.V."/>
            <person name="Bonch-Osmolovskaya E.A."/>
            <person name="Ravin N.V."/>
        </authorList>
    </citation>
    <scope>NUCLEOTIDE SEQUENCE [LARGE SCALE GENOMIC DNA]</scope>
    <source>
        <strain evidence="4">JCM 17771 / P3M-2</strain>
    </source>
</reference>
<dbReference type="PANTHER" id="PTHR40940">
    <property type="entry name" value="PROTEIN BATD-RELATED"/>
    <property type="match status" value="1"/>
</dbReference>
<protein>
    <submittedName>
        <fullName evidence="3">BatD</fullName>
    </submittedName>
</protein>
<keyword evidence="1" id="KW-0472">Membrane</keyword>
<dbReference type="HOGENOM" id="CLU_016843_1_0_10"/>
<dbReference type="EMBL" id="CP003557">
    <property type="protein sequence ID" value="AFN73637.1"/>
    <property type="molecule type" value="Genomic_DNA"/>
</dbReference>
<dbReference type="OrthoDB" id="2079210at2"/>
<dbReference type="PANTHER" id="PTHR40940:SF2">
    <property type="entry name" value="BATD"/>
    <property type="match status" value="1"/>
</dbReference>
<evidence type="ECO:0000313" key="3">
    <source>
        <dbReference type="EMBL" id="AFN73637.1"/>
    </source>
</evidence>
<feature type="transmembrane region" description="Helical" evidence="1">
    <location>
        <begin position="459"/>
        <end position="477"/>
    </location>
</feature>
<keyword evidence="1" id="KW-0812">Transmembrane</keyword>